<evidence type="ECO:0000256" key="10">
    <source>
        <dbReference type="ARBA" id="ARBA00044246"/>
    </source>
</evidence>
<keyword evidence="5" id="KW-0999">Mitochondrion inner membrane</keyword>
<keyword evidence="7" id="KW-0496">Mitochondrion</keyword>
<reference evidence="13" key="1">
    <citation type="journal article" date="2021" name="Open Biol.">
        <title>Shared evolutionary footprints suggest mitochondrial oxidative damage underlies multiple complex I losses in fungi.</title>
        <authorList>
            <person name="Schikora-Tamarit M.A."/>
            <person name="Marcet-Houben M."/>
            <person name="Nosek J."/>
            <person name="Gabaldon T."/>
        </authorList>
    </citation>
    <scope>NUCLEOTIDE SEQUENCE</scope>
    <source>
        <strain evidence="13">CBS2887</strain>
    </source>
</reference>
<organism evidence="13 14">
    <name type="scientific">Wickerhamomyces pijperi</name>
    <name type="common">Yeast</name>
    <name type="synonym">Pichia pijperi</name>
    <dbReference type="NCBI Taxonomy" id="599730"/>
    <lineage>
        <taxon>Eukaryota</taxon>
        <taxon>Fungi</taxon>
        <taxon>Dikarya</taxon>
        <taxon>Ascomycota</taxon>
        <taxon>Saccharomycotina</taxon>
        <taxon>Saccharomycetes</taxon>
        <taxon>Phaffomycetales</taxon>
        <taxon>Wickerhamomycetaceae</taxon>
        <taxon>Wickerhamomyces</taxon>
    </lineage>
</organism>
<dbReference type="InterPro" id="IPR036811">
    <property type="entry name" value="Ubol_cytC_Rdtase_hinge_dom_sf"/>
</dbReference>
<evidence type="ECO:0000256" key="4">
    <source>
        <dbReference type="ARBA" id="ARBA00022660"/>
    </source>
</evidence>
<dbReference type="InterPro" id="IPR003422">
    <property type="entry name" value="Cyt_b-c1_6"/>
</dbReference>
<sequence>MFKFVQEALEEVAEAFVPTVARAESEEEEAEEEEDDEDEEDEDEEEEGSADPLDKLREECSNKAELKPYVHHYAECVERVTKEMEEEGYENKDYKEDCVEEFFHLQHHLNDCVAPRLFYKLK</sequence>
<evidence type="ECO:0000256" key="8">
    <source>
        <dbReference type="ARBA" id="ARBA00023136"/>
    </source>
</evidence>
<dbReference type="OrthoDB" id="405848at2759"/>
<evidence type="ECO:0000259" key="12">
    <source>
        <dbReference type="Pfam" id="PF02320"/>
    </source>
</evidence>
<evidence type="ECO:0000256" key="1">
    <source>
        <dbReference type="ARBA" id="ARBA00004137"/>
    </source>
</evidence>
<evidence type="ECO:0000313" key="13">
    <source>
        <dbReference type="EMBL" id="KAH3685375.1"/>
    </source>
</evidence>
<evidence type="ECO:0000256" key="6">
    <source>
        <dbReference type="ARBA" id="ARBA00022982"/>
    </source>
</evidence>
<reference evidence="13" key="2">
    <citation type="submission" date="2021-01" db="EMBL/GenBank/DDBJ databases">
        <authorList>
            <person name="Schikora-Tamarit M.A."/>
        </authorList>
    </citation>
    <scope>NUCLEOTIDE SEQUENCE</scope>
    <source>
        <strain evidence="13">CBS2887</strain>
    </source>
</reference>
<comment type="subcellular location">
    <subcellularLocation>
        <location evidence="1">Mitochondrion inner membrane</location>
        <topology evidence="1">Peripheral membrane protein</topology>
        <orientation evidence="1">Intermembrane side</orientation>
    </subcellularLocation>
</comment>
<evidence type="ECO:0000256" key="5">
    <source>
        <dbReference type="ARBA" id="ARBA00022792"/>
    </source>
</evidence>
<dbReference type="PANTHER" id="PTHR15336">
    <property type="entry name" value="UBIQUINOL-CYTOCHROME C REDUCTASE COMPLEX 7.8 KDA PROTEIN"/>
    <property type="match status" value="1"/>
</dbReference>
<comment type="caution">
    <text evidence="13">The sequence shown here is derived from an EMBL/GenBank/DDBJ whole genome shotgun (WGS) entry which is preliminary data.</text>
</comment>
<dbReference type="GO" id="GO:0005743">
    <property type="term" value="C:mitochondrial inner membrane"/>
    <property type="evidence" value="ECO:0007669"/>
    <property type="project" value="UniProtKB-SubCell"/>
</dbReference>
<dbReference type="Pfam" id="PF02320">
    <property type="entry name" value="UCR_hinge"/>
    <property type="match status" value="1"/>
</dbReference>
<evidence type="ECO:0000256" key="7">
    <source>
        <dbReference type="ARBA" id="ARBA00023128"/>
    </source>
</evidence>
<dbReference type="Proteomes" id="UP000774326">
    <property type="component" value="Unassembled WGS sequence"/>
</dbReference>
<protein>
    <recommendedName>
        <fullName evidence="9">Cytochrome b-c1 complex subunit 6, mitochondrial</fullName>
    </recommendedName>
    <alternativeName>
        <fullName evidence="10">Complex III subunit 6</fullName>
    </alternativeName>
</protein>
<dbReference type="EMBL" id="JAEUBG010002048">
    <property type="protein sequence ID" value="KAH3685375.1"/>
    <property type="molecule type" value="Genomic_DNA"/>
</dbReference>
<gene>
    <name evidence="13" type="ORF">WICPIJ_003660</name>
</gene>
<proteinExistence type="inferred from homology"/>
<evidence type="ECO:0000313" key="14">
    <source>
        <dbReference type="Proteomes" id="UP000774326"/>
    </source>
</evidence>
<accession>A0A9P8Q9F6</accession>
<evidence type="ECO:0000256" key="9">
    <source>
        <dbReference type="ARBA" id="ARBA00044155"/>
    </source>
</evidence>
<feature type="region of interest" description="Disordered" evidence="11">
    <location>
        <begin position="16"/>
        <end position="57"/>
    </location>
</feature>
<dbReference type="FunFam" id="1.10.287.20:FF:000003">
    <property type="entry name" value="Cytochrome b-c1 complex subunit 6"/>
    <property type="match status" value="1"/>
</dbReference>
<dbReference type="Gene3D" id="1.10.287.20">
    <property type="entry name" value="Ubiquinol-cytochrome C reductase hinge domain"/>
    <property type="match status" value="1"/>
</dbReference>
<evidence type="ECO:0000256" key="11">
    <source>
        <dbReference type="SAM" id="MobiDB-lite"/>
    </source>
</evidence>
<keyword evidence="3" id="KW-0813">Transport</keyword>
<dbReference type="SUPFAM" id="SSF81531">
    <property type="entry name" value="Non-heme 11 kDa protein of cytochrome bc1 complex (Ubiquinol-cytochrome c reductase)"/>
    <property type="match status" value="1"/>
</dbReference>
<feature type="domain" description="Ubiquinol-cytochrome C reductase hinge" evidence="12">
    <location>
        <begin position="51"/>
        <end position="122"/>
    </location>
</feature>
<dbReference type="PANTHER" id="PTHR15336:SF0">
    <property type="entry name" value="CYTOCHROME B-C1 COMPLEX SUBUNIT 6, MITOCHONDRIAL"/>
    <property type="match status" value="1"/>
</dbReference>
<dbReference type="InterPro" id="IPR023184">
    <property type="entry name" value="Ubol_cytC_Rdtase_hinge_dom"/>
</dbReference>
<name>A0A9P8Q9F6_WICPI</name>
<evidence type="ECO:0000256" key="2">
    <source>
        <dbReference type="ARBA" id="ARBA00006498"/>
    </source>
</evidence>
<comment type="similarity">
    <text evidence="2">Belongs to the UQCRH/QCR6 family.</text>
</comment>
<evidence type="ECO:0000256" key="3">
    <source>
        <dbReference type="ARBA" id="ARBA00022448"/>
    </source>
</evidence>
<keyword evidence="4" id="KW-0679">Respiratory chain</keyword>
<dbReference type="GO" id="GO:0006122">
    <property type="term" value="P:mitochondrial electron transport, ubiquinol to cytochrome c"/>
    <property type="evidence" value="ECO:0007669"/>
    <property type="project" value="InterPro"/>
</dbReference>
<keyword evidence="6" id="KW-0249">Electron transport</keyword>
<keyword evidence="8" id="KW-0472">Membrane</keyword>
<keyword evidence="14" id="KW-1185">Reference proteome</keyword>
<dbReference type="AlphaFoldDB" id="A0A9P8Q9F6"/>
<feature type="compositionally biased region" description="Acidic residues" evidence="11">
    <location>
        <begin position="25"/>
        <end position="49"/>
    </location>
</feature>